<feature type="domain" description="Apea-like HEPN" evidence="1">
    <location>
        <begin position="12"/>
        <end position="149"/>
    </location>
</feature>
<name>A0A645EPF3_9ZZZZ</name>
<comment type="caution">
    <text evidence="2">The sequence shown here is derived from an EMBL/GenBank/DDBJ whole genome shotgun (WGS) entry which is preliminary data.</text>
</comment>
<gene>
    <name evidence="2" type="ORF">SDC9_151130</name>
</gene>
<reference evidence="2" key="1">
    <citation type="submission" date="2019-08" db="EMBL/GenBank/DDBJ databases">
        <authorList>
            <person name="Kucharzyk K."/>
            <person name="Murdoch R.W."/>
            <person name="Higgins S."/>
            <person name="Loffler F."/>
        </authorList>
    </citation>
    <scope>NUCLEOTIDE SEQUENCE</scope>
</reference>
<proteinExistence type="predicted"/>
<evidence type="ECO:0000313" key="2">
    <source>
        <dbReference type="EMBL" id="MPN03895.1"/>
    </source>
</evidence>
<organism evidence="2">
    <name type="scientific">bioreactor metagenome</name>
    <dbReference type="NCBI Taxonomy" id="1076179"/>
    <lineage>
        <taxon>unclassified sequences</taxon>
        <taxon>metagenomes</taxon>
        <taxon>ecological metagenomes</taxon>
    </lineage>
</organism>
<protein>
    <recommendedName>
        <fullName evidence="1">Apea-like HEPN domain-containing protein</fullName>
    </recommendedName>
</protein>
<accession>A0A645EPF3</accession>
<evidence type="ECO:0000259" key="1">
    <source>
        <dbReference type="Pfam" id="PF18739"/>
    </source>
</evidence>
<dbReference type="AlphaFoldDB" id="A0A645EPF3"/>
<dbReference type="Pfam" id="PF18739">
    <property type="entry name" value="HEPN_Apea"/>
    <property type="match status" value="1"/>
</dbReference>
<sequence>MNFKKTLDIEPLIQAIEALHRTYINNVVSFEPRELKSIVKELKEHIYSLYETPKADLICRKMEIKNTPSLYERILELLDRDCPTSVEPRQKKRIAKYIKDLRNIISHASGSEEKIDSELLDTRIQINIAYLLEVIYKMEMLRIFGIKEEKVNEIITRKETNSGALNVKDFFKT</sequence>
<dbReference type="InterPro" id="IPR041229">
    <property type="entry name" value="HEPN_Apea"/>
</dbReference>
<dbReference type="EMBL" id="VSSQ01049813">
    <property type="protein sequence ID" value="MPN03895.1"/>
    <property type="molecule type" value="Genomic_DNA"/>
</dbReference>